<keyword evidence="3" id="KW-1185">Reference proteome</keyword>
<evidence type="ECO:0000256" key="1">
    <source>
        <dbReference type="SAM" id="SignalP"/>
    </source>
</evidence>
<proteinExistence type="predicted"/>
<dbReference type="PANTHER" id="PTHR20987:SF0">
    <property type="entry name" value="CHITIN-BINDING TYPE-2 DOMAIN-CONTAINING PROTEIN-RELATED"/>
    <property type="match status" value="1"/>
</dbReference>
<name>A0A484BT66_DRONA</name>
<dbReference type="PANTHER" id="PTHR20987">
    <property type="entry name" value="CHITIN-BINDING TYPE-2 DOMAIN-CONTAINING PROTEIN-RELATED"/>
    <property type="match status" value="1"/>
</dbReference>
<dbReference type="OrthoDB" id="7880675at2759"/>
<feature type="chain" id="PRO_5019714881" description="Chitin-binding type-2 domain-containing protein" evidence="1">
    <location>
        <begin position="21"/>
        <end position="97"/>
    </location>
</feature>
<feature type="signal peptide" evidence="1">
    <location>
        <begin position="1"/>
        <end position="20"/>
    </location>
</feature>
<organism evidence="2 3">
    <name type="scientific">Drosophila navojoa</name>
    <name type="common">Fruit fly</name>
    <dbReference type="NCBI Taxonomy" id="7232"/>
    <lineage>
        <taxon>Eukaryota</taxon>
        <taxon>Metazoa</taxon>
        <taxon>Ecdysozoa</taxon>
        <taxon>Arthropoda</taxon>
        <taxon>Hexapoda</taxon>
        <taxon>Insecta</taxon>
        <taxon>Pterygota</taxon>
        <taxon>Neoptera</taxon>
        <taxon>Endopterygota</taxon>
        <taxon>Diptera</taxon>
        <taxon>Brachycera</taxon>
        <taxon>Muscomorpha</taxon>
        <taxon>Ephydroidea</taxon>
        <taxon>Drosophilidae</taxon>
        <taxon>Drosophila</taxon>
    </lineage>
</organism>
<evidence type="ECO:0000313" key="3">
    <source>
        <dbReference type="Proteomes" id="UP000295192"/>
    </source>
</evidence>
<dbReference type="PROSITE" id="PS51257">
    <property type="entry name" value="PROKAR_LIPOPROTEIN"/>
    <property type="match status" value="1"/>
</dbReference>
<dbReference type="SUPFAM" id="SSF57625">
    <property type="entry name" value="Invertebrate chitin-binding proteins"/>
    <property type="match status" value="1"/>
</dbReference>
<dbReference type="Proteomes" id="UP000295192">
    <property type="component" value="Unassembled WGS sequence"/>
</dbReference>
<accession>A0A484BT66</accession>
<dbReference type="KEGG" id="dnv:108659753"/>
<dbReference type="STRING" id="7232.A0A484BT66"/>
<sequence>MKLQFTICLVLLAACNLANAYSSDGQPGCKTQEELDIAIFRDNWDPTSYWKCEALNEPATKMRCPDEMGYLDSLKDCVNWDDWRWEKPAAPLSEVDE</sequence>
<dbReference type="AlphaFoldDB" id="A0A484BT66"/>
<dbReference type="GO" id="GO:0008061">
    <property type="term" value="F:chitin binding"/>
    <property type="evidence" value="ECO:0007669"/>
    <property type="project" value="InterPro"/>
</dbReference>
<dbReference type="OMA" id="DATSYWK"/>
<protein>
    <recommendedName>
        <fullName evidence="4">Chitin-binding type-2 domain-containing protein</fullName>
    </recommendedName>
</protein>
<reference evidence="2 3" key="1">
    <citation type="journal article" date="2019" name="J. Hered.">
        <title>An Improved Genome Assembly for Drosophila navojoa, the Basal Species in the mojavensis Cluster.</title>
        <authorList>
            <person name="Vanderlinde T."/>
            <person name="Dupim E.G."/>
            <person name="Nazario-Yepiz N.O."/>
            <person name="Carvalho A.B."/>
        </authorList>
    </citation>
    <scope>NUCLEOTIDE SEQUENCE [LARGE SCALE GENOMIC DNA]</scope>
    <source>
        <strain evidence="2">Navoj_Jal97</strain>
        <tissue evidence="2">Whole organism</tissue>
    </source>
</reference>
<evidence type="ECO:0008006" key="4">
    <source>
        <dbReference type="Google" id="ProtNLM"/>
    </source>
</evidence>
<comment type="caution">
    <text evidence="2">The sequence shown here is derived from an EMBL/GenBank/DDBJ whole genome shotgun (WGS) entry which is preliminary data.</text>
</comment>
<dbReference type="InterPro" id="IPR036508">
    <property type="entry name" value="Chitin-bd_dom_sf"/>
</dbReference>
<gene>
    <name evidence="2" type="ORF">AWZ03_001676</name>
</gene>
<evidence type="ECO:0000313" key="2">
    <source>
        <dbReference type="EMBL" id="TDG52006.1"/>
    </source>
</evidence>
<keyword evidence="1" id="KW-0732">Signal</keyword>
<dbReference type="EMBL" id="LSRL02000006">
    <property type="protein sequence ID" value="TDG52006.1"/>
    <property type="molecule type" value="Genomic_DNA"/>
</dbReference>